<comment type="cofactor">
    <cofactor evidence="3">
        <name>FAD</name>
        <dbReference type="ChEBI" id="CHEBI:57692"/>
    </cofactor>
</comment>
<dbReference type="AlphaFoldDB" id="A0AAV8VUB0"/>
<gene>
    <name evidence="5" type="ORF">NQ315_002324</name>
</gene>
<dbReference type="Pfam" id="PF00732">
    <property type="entry name" value="GMC_oxred_N"/>
    <property type="match status" value="1"/>
</dbReference>
<comment type="caution">
    <text evidence="5">The sequence shown here is derived from an EMBL/GenBank/DDBJ whole genome shotgun (WGS) entry which is preliminary data.</text>
</comment>
<accession>A0AAV8VUB0</accession>
<keyword evidence="3" id="KW-0274">FAD</keyword>
<dbReference type="SUPFAM" id="SSF54373">
    <property type="entry name" value="FAD-linked reductases, C-terminal domain"/>
    <property type="match status" value="1"/>
</dbReference>
<name>A0AAV8VUB0_9CUCU</name>
<dbReference type="InterPro" id="IPR012132">
    <property type="entry name" value="GMC_OxRdtase"/>
</dbReference>
<reference evidence="5 6" key="1">
    <citation type="journal article" date="2023" name="Insect Mol. Biol.">
        <title>Genome sequencing provides insights into the evolution of gene families encoding plant cell wall-degrading enzymes in longhorned beetles.</title>
        <authorList>
            <person name="Shin N.R."/>
            <person name="Okamura Y."/>
            <person name="Kirsch R."/>
            <person name="Pauchet Y."/>
        </authorList>
    </citation>
    <scope>NUCLEOTIDE SEQUENCE [LARGE SCALE GENOMIC DNA]</scope>
    <source>
        <strain evidence="5">EAD_L_NR</strain>
    </source>
</reference>
<dbReference type="EMBL" id="JANEYG010000034">
    <property type="protein sequence ID" value="KAJ8917306.1"/>
    <property type="molecule type" value="Genomic_DNA"/>
</dbReference>
<evidence type="ECO:0000256" key="1">
    <source>
        <dbReference type="ARBA" id="ARBA00010790"/>
    </source>
</evidence>
<proteinExistence type="inferred from homology"/>
<dbReference type="PROSITE" id="PS00624">
    <property type="entry name" value="GMC_OXRED_2"/>
    <property type="match status" value="1"/>
</dbReference>
<evidence type="ECO:0000256" key="3">
    <source>
        <dbReference type="PIRSR" id="PIRSR000137-2"/>
    </source>
</evidence>
<dbReference type="Pfam" id="PF05199">
    <property type="entry name" value="GMC_oxred_C"/>
    <property type="match status" value="1"/>
</dbReference>
<dbReference type="InterPro" id="IPR007867">
    <property type="entry name" value="GMC_OxRtase_C"/>
</dbReference>
<dbReference type="GO" id="GO:0016614">
    <property type="term" value="F:oxidoreductase activity, acting on CH-OH group of donors"/>
    <property type="evidence" value="ECO:0007669"/>
    <property type="project" value="InterPro"/>
</dbReference>
<feature type="binding site" evidence="3">
    <location>
        <position position="324"/>
    </location>
    <ligand>
        <name>FAD</name>
        <dbReference type="ChEBI" id="CHEBI:57692"/>
    </ligand>
</feature>
<dbReference type="InterPro" id="IPR000172">
    <property type="entry name" value="GMC_OxRdtase_N"/>
</dbReference>
<sequence>MNNTSTNSWFRNPLLISKEPKPKNLYLEPPVSDQTMRFLAPTLLFIPAAFTYVTVTVPPQSVNSIPTEETSNKFLFGTLVDEEYDFVIVGSGSAGSVLANRLSENPNWKILLLEAGTKGNVLTSVPFLAPAFQLTPYNWGYAMEKQAGACLAMEDNRCAWPRGRALGGSTVINYVIYTRGNPEDFRRWEAQGKQIKNLSSQAYNTFSCRQSWLVVQGCFTLLLKIRGLQLGQGVPEQVPCQGWLLKCGLPVRFQADQSLFSKQRMEPVGHELGEKLVDYNSAKYMGFGQIQANLKHGRRHSASAAFLDPVTNRSNLDIVTSARVTKILIDPSTKEAFGVEFYYKKTGEKYAVKARKEVVLSAGTFHSPQLLMLSGVGPKDQLQKFGIPLVQDLPVGKTLYDHVAYLPLIFTINQTIVPSTQALEPTEALNWIFRGTGFLTSLGGVEALAYIKTNASEEHGNYPDIELLLASIGSLQYDFGLVSRPELRVRQEVYDTFFKPLELKPCFSFLPMMLHPKSKGYLELRSPDPFDQPMLYGNYFTDPTNHDVKTLVSAIRYSQKLVRTKAFQQYGARLYQKHVPGCENYIFDSDEYWECGVRHMSISLHHQVSTCKMGKREDPEAVVDHRLRVYGVKRLRVVDTSVIPVTLSAHTSAPGMMIGEKAADFIKEDWGALLV</sequence>
<dbReference type="PANTHER" id="PTHR11552:SF208">
    <property type="entry name" value="RE36204P-RELATED"/>
    <property type="match status" value="1"/>
</dbReference>
<evidence type="ECO:0000313" key="6">
    <source>
        <dbReference type="Proteomes" id="UP001159042"/>
    </source>
</evidence>
<dbReference type="InterPro" id="IPR036188">
    <property type="entry name" value="FAD/NAD-bd_sf"/>
</dbReference>
<keyword evidence="3" id="KW-0285">Flavoprotein</keyword>
<dbReference type="SUPFAM" id="SSF51905">
    <property type="entry name" value="FAD/NAD(P)-binding domain"/>
    <property type="match status" value="1"/>
</dbReference>
<protein>
    <recommendedName>
        <fullName evidence="4">Glucose-methanol-choline oxidoreductase N-terminal domain-containing protein</fullName>
    </recommendedName>
</protein>
<evidence type="ECO:0000313" key="5">
    <source>
        <dbReference type="EMBL" id="KAJ8917306.1"/>
    </source>
</evidence>
<dbReference type="PIRSF" id="PIRSF000137">
    <property type="entry name" value="Alcohol_oxidase"/>
    <property type="match status" value="1"/>
</dbReference>
<feature type="active site" description="Proton donor" evidence="2">
    <location>
        <position position="606"/>
    </location>
</feature>
<keyword evidence="6" id="KW-1185">Reference proteome</keyword>
<evidence type="ECO:0000259" key="4">
    <source>
        <dbReference type="PROSITE" id="PS00624"/>
    </source>
</evidence>
<dbReference type="GO" id="GO:0050660">
    <property type="term" value="F:flavin adenine dinucleotide binding"/>
    <property type="evidence" value="ECO:0007669"/>
    <property type="project" value="InterPro"/>
</dbReference>
<feature type="active site" description="Proton acceptor" evidence="2">
    <location>
        <position position="650"/>
    </location>
</feature>
<comment type="similarity">
    <text evidence="1">Belongs to the GMC oxidoreductase family.</text>
</comment>
<organism evidence="5 6">
    <name type="scientific">Exocentrus adspersus</name>
    <dbReference type="NCBI Taxonomy" id="1586481"/>
    <lineage>
        <taxon>Eukaryota</taxon>
        <taxon>Metazoa</taxon>
        <taxon>Ecdysozoa</taxon>
        <taxon>Arthropoda</taxon>
        <taxon>Hexapoda</taxon>
        <taxon>Insecta</taxon>
        <taxon>Pterygota</taxon>
        <taxon>Neoptera</taxon>
        <taxon>Endopterygota</taxon>
        <taxon>Coleoptera</taxon>
        <taxon>Polyphaga</taxon>
        <taxon>Cucujiformia</taxon>
        <taxon>Chrysomeloidea</taxon>
        <taxon>Cerambycidae</taxon>
        <taxon>Lamiinae</taxon>
        <taxon>Acanthocinini</taxon>
        <taxon>Exocentrus</taxon>
    </lineage>
</organism>
<feature type="domain" description="Glucose-methanol-choline oxidoreductase N-terminal" evidence="4">
    <location>
        <begin position="363"/>
        <end position="377"/>
    </location>
</feature>
<dbReference type="Gene3D" id="3.50.50.60">
    <property type="entry name" value="FAD/NAD(P)-binding domain"/>
    <property type="match status" value="2"/>
</dbReference>
<dbReference type="Proteomes" id="UP001159042">
    <property type="component" value="Unassembled WGS sequence"/>
</dbReference>
<dbReference type="PANTHER" id="PTHR11552">
    <property type="entry name" value="GLUCOSE-METHANOL-CHOLINE GMC OXIDOREDUCTASE"/>
    <property type="match status" value="1"/>
</dbReference>
<evidence type="ECO:0000256" key="2">
    <source>
        <dbReference type="PIRSR" id="PIRSR000137-1"/>
    </source>
</evidence>
<dbReference type="Gene3D" id="3.30.560.10">
    <property type="entry name" value="Glucose Oxidase, domain 3"/>
    <property type="match status" value="2"/>
</dbReference>